<evidence type="ECO:0000313" key="13">
    <source>
        <dbReference type="Proteomes" id="UP000054498"/>
    </source>
</evidence>
<evidence type="ECO:0000256" key="4">
    <source>
        <dbReference type="ARBA" id="ARBA00022679"/>
    </source>
</evidence>
<dbReference type="GeneID" id="25742185"/>
<protein>
    <recommendedName>
        <fullName evidence="11">Acyltransferase</fullName>
        <ecNumber evidence="11">2.3.1.-</ecNumber>
    </recommendedName>
</protein>
<feature type="transmembrane region" description="Helical" evidence="11">
    <location>
        <begin position="111"/>
        <end position="133"/>
    </location>
</feature>
<evidence type="ECO:0000256" key="6">
    <source>
        <dbReference type="ARBA" id="ARBA00022824"/>
    </source>
</evidence>
<evidence type="ECO:0000256" key="10">
    <source>
        <dbReference type="ARBA" id="ARBA00023315"/>
    </source>
</evidence>
<dbReference type="OrthoDB" id="543057at2759"/>
<organism evidence="12 13">
    <name type="scientific">Monoraphidium neglectum</name>
    <dbReference type="NCBI Taxonomy" id="145388"/>
    <lineage>
        <taxon>Eukaryota</taxon>
        <taxon>Viridiplantae</taxon>
        <taxon>Chlorophyta</taxon>
        <taxon>core chlorophytes</taxon>
        <taxon>Chlorophyceae</taxon>
        <taxon>CS clade</taxon>
        <taxon>Sphaeropleales</taxon>
        <taxon>Selenastraceae</taxon>
        <taxon>Monoraphidium</taxon>
    </lineage>
</organism>
<gene>
    <name evidence="12" type="ORF">MNEG_9310</name>
</gene>
<keyword evidence="5 11" id="KW-0812">Transmembrane</keyword>
<dbReference type="GO" id="GO:0005789">
    <property type="term" value="C:endoplasmic reticulum membrane"/>
    <property type="evidence" value="ECO:0007669"/>
    <property type="project" value="UniProtKB-SubCell"/>
</dbReference>
<reference evidence="12 13" key="1">
    <citation type="journal article" date="2013" name="BMC Genomics">
        <title>Reconstruction of the lipid metabolism for the microalga Monoraphidium neglectum from its genome sequence reveals characteristics suitable for biofuel production.</title>
        <authorList>
            <person name="Bogen C."/>
            <person name="Al-Dilaimi A."/>
            <person name="Albersmeier A."/>
            <person name="Wichmann J."/>
            <person name="Grundmann M."/>
            <person name="Rupp O."/>
            <person name="Lauersen K.J."/>
            <person name="Blifernez-Klassen O."/>
            <person name="Kalinowski J."/>
            <person name="Goesmann A."/>
            <person name="Mussgnug J.H."/>
            <person name="Kruse O."/>
        </authorList>
    </citation>
    <scope>NUCLEOTIDE SEQUENCE [LARGE SCALE GENOMIC DNA]</scope>
    <source>
        <strain evidence="12 13">SAG 48.87</strain>
    </source>
</reference>
<dbReference type="AlphaFoldDB" id="A0A0D2KT58"/>
<keyword evidence="13" id="KW-1185">Reference proteome</keyword>
<evidence type="ECO:0000256" key="5">
    <source>
        <dbReference type="ARBA" id="ARBA00022692"/>
    </source>
</evidence>
<dbReference type="Proteomes" id="UP000054498">
    <property type="component" value="Unassembled WGS sequence"/>
</dbReference>
<keyword evidence="6 11" id="KW-0256">Endoplasmic reticulum</keyword>
<keyword evidence="3" id="KW-0444">Lipid biosynthesis</keyword>
<sequence length="308" mass="34582">MAVSAEIQIRRPKGGAAAPASRRGWTLSSLLREAARQLLPEPRPAPAAYEHPSQYTRACRGVCYSDGMYPGYRPTLFTRIFAGATLGVYLAVPYIIGLIALAAVWSAWARGAAALVLATYLLPLGPVMVRRVLDAYVFLAWRRYFRFSFVFDEPLDAYKDYIIAQFPHGAFPLEMYLQHPDFERVKLLGRKGFVRVAVEHGADILPVFMFGVSQMMSFGPPWLMVIGRRLRMSVGLLYGLWGTPVPRPRRMRMAVGPPVRVGPPLARGTPEFEARVDAVHAEVVEGLRAVYYRHREAYGWGDRELLIV</sequence>
<dbReference type="PANTHER" id="PTHR12317:SF63">
    <property type="entry name" value="DIACYLGLYCEROL O-ACYLTRANSFERASE 2"/>
    <property type="match status" value="1"/>
</dbReference>
<evidence type="ECO:0000313" key="12">
    <source>
        <dbReference type="EMBL" id="KIY98653.1"/>
    </source>
</evidence>
<evidence type="ECO:0000256" key="11">
    <source>
        <dbReference type="RuleBase" id="RU367023"/>
    </source>
</evidence>
<keyword evidence="9 11" id="KW-0472">Membrane</keyword>
<keyword evidence="7 11" id="KW-1133">Transmembrane helix</keyword>
<keyword evidence="10" id="KW-0012">Acyltransferase</keyword>
<evidence type="ECO:0000256" key="7">
    <source>
        <dbReference type="ARBA" id="ARBA00022989"/>
    </source>
</evidence>
<evidence type="ECO:0000256" key="2">
    <source>
        <dbReference type="ARBA" id="ARBA00005420"/>
    </source>
</evidence>
<comment type="subcellular location">
    <subcellularLocation>
        <location evidence="1 11">Endoplasmic reticulum membrane</location>
        <topology evidence="1 11">Multi-pass membrane protein</topology>
    </subcellularLocation>
</comment>
<accession>A0A0D2KT58</accession>
<comment type="similarity">
    <text evidence="2 11">Belongs to the diacylglycerol acyltransferase family.</text>
</comment>
<evidence type="ECO:0000256" key="8">
    <source>
        <dbReference type="ARBA" id="ARBA00023098"/>
    </source>
</evidence>
<proteinExistence type="inferred from homology"/>
<dbReference type="GO" id="GO:0004144">
    <property type="term" value="F:diacylglycerol O-acyltransferase activity"/>
    <property type="evidence" value="ECO:0007669"/>
    <property type="project" value="TreeGrafter"/>
</dbReference>
<name>A0A0D2KT58_9CHLO</name>
<feature type="transmembrane region" description="Helical" evidence="11">
    <location>
        <begin position="80"/>
        <end position="105"/>
    </location>
</feature>
<keyword evidence="8" id="KW-0443">Lipid metabolism</keyword>
<keyword evidence="4 11" id="KW-0808">Transferase</keyword>
<dbReference type="InterPro" id="IPR007130">
    <property type="entry name" value="DAGAT"/>
</dbReference>
<dbReference type="KEGG" id="mng:MNEG_9310"/>
<dbReference type="EMBL" id="KK102110">
    <property type="protein sequence ID" value="KIY98653.1"/>
    <property type="molecule type" value="Genomic_DNA"/>
</dbReference>
<dbReference type="Pfam" id="PF03982">
    <property type="entry name" value="DAGAT"/>
    <property type="match status" value="1"/>
</dbReference>
<dbReference type="PANTHER" id="PTHR12317">
    <property type="entry name" value="DIACYLGLYCEROL O-ACYLTRANSFERASE"/>
    <property type="match status" value="1"/>
</dbReference>
<evidence type="ECO:0000256" key="9">
    <source>
        <dbReference type="ARBA" id="ARBA00023136"/>
    </source>
</evidence>
<dbReference type="GO" id="GO:0019432">
    <property type="term" value="P:triglyceride biosynthetic process"/>
    <property type="evidence" value="ECO:0007669"/>
    <property type="project" value="TreeGrafter"/>
</dbReference>
<dbReference type="EC" id="2.3.1.-" evidence="11"/>
<dbReference type="STRING" id="145388.A0A0D2KT58"/>
<dbReference type="RefSeq" id="XP_013897673.1">
    <property type="nucleotide sequence ID" value="XM_014042219.1"/>
</dbReference>
<evidence type="ECO:0000256" key="1">
    <source>
        <dbReference type="ARBA" id="ARBA00004477"/>
    </source>
</evidence>
<feature type="transmembrane region" description="Helical" evidence="11">
    <location>
        <begin position="193"/>
        <end position="216"/>
    </location>
</feature>
<evidence type="ECO:0000256" key="3">
    <source>
        <dbReference type="ARBA" id="ARBA00022516"/>
    </source>
</evidence>